<dbReference type="EMBL" id="BBSI01000033">
    <property type="protein sequence ID" value="GAM81076.1"/>
    <property type="molecule type" value="Genomic_DNA"/>
</dbReference>
<dbReference type="Proteomes" id="UP000245919">
    <property type="component" value="Chromosome"/>
</dbReference>
<evidence type="ECO:0000313" key="5">
    <source>
        <dbReference type="Proteomes" id="UP000245919"/>
    </source>
</evidence>
<dbReference type="InterPro" id="IPR036514">
    <property type="entry name" value="SGNH_hydro_sf"/>
</dbReference>
<evidence type="ECO:0000313" key="2">
    <source>
        <dbReference type="EMBL" id="AWN66302.1"/>
    </source>
</evidence>
<gene>
    <name evidence="3" type="ORF">JCM5805K_2193</name>
    <name evidence="2" type="ORF">LL14B4_09045</name>
</gene>
<organism evidence="3 4">
    <name type="scientific">Lactococcus lactis subsp. lactis</name>
    <name type="common">Streptococcus lactis</name>
    <dbReference type="NCBI Taxonomy" id="1360"/>
    <lineage>
        <taxon>Bacteria</taxon>
        <taxon>Bacillati</taxon>
        <taxon>Bacillota</taxon>
        <taxon>Bacilli</taxon>
        <taxon>Lactobacillales</taxon>
        <taxon>Streptococcaceae</taxon>
        <taxon>Lactococcus</taxon>
    </lineage>
</organism>
<dbReference type="PANTHER" id="PTHR14209">
    <property type="entry name" value="ISOAMYL ACETATE-HYDROLYZING ESTERASE 1"/>
    <property type="match status" value="1"/>
</dbReference>
<dbReference type="CDD" id="cd01838">
    <property type="entry name" value="Isoamyl_acetate_hydrolase_like"/>
    <property type="match status" value="1"/>
</dbReference>
<dbReference type="Proteomes" id="UP000031847">
    <property type="component" value="Unassembled WGS sequence"/>
</dbReference>
<evidence type="ECO:0000313" key="4">
    <source>
        <dbReference type="Proteomes" id="UP000031847"/>
    </source>
</evidence>
<dbReference type="Gene3D" id="3.40.50.1110">
    <property type="entry name" value="SGNH hydrolase"/>
    <property type="match status" value="1"/>
</dbReference>
<dbReference type="EMBL" id="CP028160">
    <property type="protein sequence ID" value="AWN66302.1"/>
    <property type="molecule type" value="Genomic_DNA"/>
</dbReference>
<evidence type="ECO:0000313" key="3">
    <source>
        <dbReference type="EMBL" id="GAM81076.1"/>
    </source>
</evidence>
<proteinExistence type="predicted"/>
<reference evidence="2 5" key="2">
    <citation type="submission" date="2018-03" db="EMBL/GenBank/DDBJ databases">
        <title>Genome sequence of Lactococcus lactis strain 14B4 from almond drupe.</title>
        <authorList>
            <person name="Tran T.D."/>
            <person name="McGarvey J.A."/>
            <person name="Huynh S."/>
            <person name="Parker C.T."/>
        </authorList>
    </citation>
    <scope>NUCLEOTIDE SEQUENCE [LARGE SCALE GENOMIC DNA]</scope>
    <source>
        <strain evidence="2 5">14B4</strain>
    </source>
</reference>
<reference evidence="3 4" key="1">
    <citation type="submission" date="2015-01" db="EMBL/GenBank/DDBJ databases">
        <title>Lactococcus lactis subsp.lactis JCM 5805 whole genome shotgun sequence.</title>
        <authorList>
            <person name="Fujii T."/>
            <person name="Tomita Y."/>
            <person name="Ikushima S."/>
            <person name="Fujiwara D."/>
        </authorList>
    </citation>
    <scope>NUCLEOTIDE SEQUENCE [LARGE SCALE GENOMIC DNA]</scope>
    <source>
        <strain evidence="3 4">JCM 5805</strain>
    </source>
</reference>
<dbReference type="SUPFAM" id="SSF52266">
    <property type="entry name" value="SGNH hydrolase"/>
    <property type="match status" value="1"/>
</dbReference>
<feature type="domain" description="SGNH hydrolase-type esterase" evidence="1">
    <location>
        <begin position="11"/>
        <end position="179"/>
    </location>
</feature>
<dbReference type="AlphaFoldDB" id="A0A0B8QQZ6"/>
<sequence>MKEMPKMKITIFGDSITNGFGMDEGGSSNIIARLIEKNEPKLKVVLHGINGDDTYGGLLRLKYVLEEEADLNFIFFGANDASPYHLIRPAEFRENLLKMISQLGVERTVLITPPFYNDDEPTHYSKLSEVELFREVILNLGKEKSLKVIDIFQIMKRSENPKNLLRADGLHFTSRAYELLVREILSVIKNP</sequence>
<dbReference type="PANTHER" id="PTHR14209:SF19">
    <property type="entry name" value="ISOAMYL ACETATE-HYDROLYZING ESTERASE 1 HOMOLOG"/>
    <property type="match status" value="1"/>
</dbReference>
<name>A0A0B8QQZ6_LACLL</name>
<dbReference type="Pfam" id="PF13472">
    <property type="entry name" value="Lipase_GDSL_2"/>
    <property type="match status" value="1"/>
</dbReference>
<dbReference type="InterPro" id="IPR045136">
    <property type="entry name" value="Iah1-like"/>
</dbReference>
<evidence type="ECO:0000259" key="1">
    <source>
        <dbReference type="Pfam" id="PF13472"/>
    </source>
</evidence>
<dbReference type="InterPro" id="IPR013830">
    <property type="entry name" value="SGNH_hydro"/>
</dbReference>
<protein>
    <submittedName>
        <fullName evidence="2 3">Esterase</fullName>
    </submittedName>
</protein>
<accession>A0A0B8QQZ6</accession>